<dbReference type="InterPro" id="IPR014044">
    <property type="entry name" value="CAP_dom"/>
</dbReference>
<dbReference type="Proteomes" id="UP001232245">
    <property type="component" value="Unassembled WGS sequence"/>
</dbReference>
<dbReference type="InterPro" id="IPR035940">
    <property type="entry name" value="CAP_sf"/>
</dbReference>
<evidence type="ECO:0000313" key="3">
    <source>
        <dbReference type="EMBL" id="MDQ0226822.1"/>
    </source>
</evidence>
<dbReference type="CDD" id="cd05379">
    <property type="entry name" value="CAP_bacterial"/>
    <property type="match status" value="1"/>
</dbReference>
<feature type="domain" description="CAP-associated" evidence="2">
    <location>
        <begin position="322"/>
        <end position="441"/>
    </location>
</feature>
<organism evidence="3 4">
    <name type="scientific">Metabacillus niabensis</name>
    <dbReference type="NCBI Taxonomy" id="324854"/>
    <lineage>
        <taxon>Bacteria</taxon>
        <taxon>Bacillati</taxon>
        <taxon>Bacillota</taxon>
        <taxon>Bacilli</taxon>
        <taxon>Bacillales</taxon>
        <taxon>Bacillaceae</taxon>
        <taxon>Metabacillus</taxon>
    </lineage>
</organism>
<evidence type="ECO:0000313" key="4">
    <source>
        <dbReference type="Proteomes" id="UP001232245"/>
    </source>
</evidence>
<name>A0ABT9Z4S6_9BACI</name>
<dbReference type="EMBL" id="JAUSTZ010000006">
    <property type="protein sequence ID" value="MDQ0226822.1"/>
    <property type="molecule type" value="Genomic_DNA"/>
</dbReference>
<protein>
    <submittedName>
        <fullName evidence="3">Uncharacterized protein YkwD/putative cell wall-binding protein</fullName>
    </submittedName>
</protein>
<dbReference type="InterPro" id="IPR007253">
    <property type="entry name" value="Cell_wall-bd_2"/>
</dbReference>
<dbReference type="Pfam" id="PF04122">
    <property type="entry name" value="CW_binding_2"/>
    <property type="match status" value="3"/>
</dbReference>
<dbReference type="Gene3D" id="3.40.50.12090">
    <property type="match status" value="2"/>
</dbReference>
<feature type="domain" description="SCP" evidence="1">
    <location>
        <begin position="478"/>
        <end position="592"/>
    </location>
</feature>
<dbReference type="PANTHER" id="PTHR30032:SF8">
    <property type="entry name" value="GERMINATION-SPECIFIC N-ACETYLMURAMOYL-L-ALANINE AMIDASE"/>
    <property type="match status" value="1"/>
</dbReference>
<keyword evidence="4" id="KW-1185">Reference proteome</keyword>
<dbReference type="SUPFAM" id="SSF55797">
    <property type="entry name" value="PR-1-like"/>
    <property type="match status" value="1"/>
</dbReference>
<accession>A0ABT9Z4S6</accession>
<dbReference type="PANTHER" id="PTHR30032">
    <property type="entry name" value="N-ACETYLMURAMOYL-L-ALANINE AMIDASE-RELATED"/>
    <property type="match status" value="1"/>
</dbReference>
<dbReference type="InterPro" id="IPR051922">
    <property type="entry name" value="Bact_Sporulation_Assoc"/>
</dbReference>
<proteinExistence type="predicted"/>
<reference evidence="3 4" key="1">
    <citation type="submission" date="2023-07" db="EMBL/GenBank/DDBJ databases">
        <title>Genomic Encyclopedia of Type Strains, Phase IV (KMG-IV): sequencing the most valuable type-strain genomes for metagenomic binning, comparative biology and taxonomic classification.</title>
        <authorList>
            <person name="Goeker M."/>
        </authorList>
    </citation>
    <scope>NUCLEOTIDE SEQUENCE [LARGE SCALE GENOMIC DNA]</scope>
    <source>
        <strain evidence="3 4">DSM 17723</strain>
    </source>
</reference>
<dbReference type="InterPro" id="IPR029410">
    <property type="entry name" value="CAP_assoc"/>
</dbReference>
<comment type="caution">
    <text evidence="3">The sequence shown here is derived from an EMBL/GenBank/DDBJ whole genome shotgun (WGS) entry which is preliminary data.</text>
</comment>
<evidence type="ECO:0000259" key="2">
    <source>
        <dbReference type="Pfam" id="PF14504"/>
    </source>
</evidence>
<dbReference type="Pfam" id="PF00188">
    <property type="entry name" value="CAP"/>
    <property type="match status" value="1"/>
</dbReference>
<dbReference type="Pfam" id="PF14504">
    <property type="entry name" value="CAP_assoc_N"/>
    <property type="match status" value="1"/>
</dbReference>
<dbReference type="RefSeq" id="WP_174880586.1">
    <property type="nucleotide sequence ID" value="NZ_CADEPK010000214.1"/>
</dbReference>
<sequence length="595" mass="65179">MKKIIGFILFTVFFYLSFQVNSTYAAEIDRINGNDRYQTAVEISQAGWQKSSTVILAKGSDFPDALAGGPLAYSLNAPILLTNDKGLPNVTKQEIIRLGATKVILLGSEGAISKTIQDSLESMGLTIERIGGKTRFETAANIAKRLPSKQAIVVNGRNFPDALAVAPYAAKNGLPILLTDKDSIPSASLTIANGKSNTIIVGLEGAVSRTVEGKLKNPVRYGGSTRYATNKVLTEKLPMNASKAYIATGENFADALTGSVLAAKNDANILLVQQANVPSAIQSVTSKYNQFTIFGGTVAVSDGVKRILSGESTEFILQNIAIGDTEQHVVAQLGQPARKDLSRQGFYWSIYNKDYKKYIQVGIQNGKVVAIYSNSNSWTSKSGIKIGLTKSQAVAKLNAIGEASDFNEYTDYTTYYIDDKNYDATVYYDQHDNNMVAAVLLTAPAYTPYTGSYADVTESSDATKRTQLRNSFEKQEWDITNAYRVRYGKQPLTWDSKAGLTARNHSQDMINRSFFDHENPDGEWPIDRMLADDIDLSVAGENIAAGYFDPIEVHDGWVNSLGHRVNLLEPEYSHLGVGVAIDDTYVYYTQNFFAR</sequence>
<evidence type="ECO:0000259" key="1">
    <source>
        <dbReference type="Pfam" id="PF00188"/>
    </source>
</evidence>
<gene>
    <name evidence="3" type="ORF">J2S02_003167</name>
</gene>
<dbReference type="Gene3D" id="3.40.33.10">
    <property type="entry name" value="CAP"/>
    <property type="match status" value="1"/>
</dbReference>